<feature type="transmembrane region" description="Helical" evidence="6">
    <location>
        <begin position="309"/>
        <end position="328"/>
    </location>
</feature>
<feature type="transmembrane region" description="Helical" evidence="6">
    <location>
        <begin position="132"/>
        <end position="151"/>
    </location>
</feature>
<evidence type="ECO:0000313" key="9">
    <source>
        <dbReference type="Proteomes" id="UP000066529"/>
    </source>
</evidence>
<dbReference type="InterPro" id="IPR020846">
    <property type="entry name" value="MFS_dom"/>
</dbReference>
<feature type="transmembrane region" description="Helical" evidence="6">
    <location>
        <begin position="287"/>
        <end position="303"/>
    </location>
</feature>
<sequence length="385" mass="40750">MPMNFRKPTLYSSVFALQGLSNAVIPVLPELAGNSGSSAISTLIFSGYFMGALLTLVPLGILADRIGNLKMLRFGMLLTAFTGSFIAFSDNLWILGISRFLEGVGCGAFFPAAFSIIAEWEDSQQSLGEFNFLLNAGLAAGVLFSGLLAGFGIKTAIISFTFLAFLFCILLISEAGEQLVPNRIGKKFTLPENRNPTRNQQDLPLLHEIRSCLEKTIESLLKTDLGKILGITILLYGATGLITANYADYSAGFLTKPELGLAISASYLAAMLSSLIAGRIAVNSKNIVKAGIVLASAGIFLSVKLPLLAFFLMGTGGGTAVVGLIMAVSRISSSGFAMGIFNTGIYAGLGLGPIFGSFFLEPFGYETVFLGSAFVLLATLFVELE</sequence>
<dbReference type="InterPro" id="IPR050189">
    <property type="entry name" value="MFS_Efflux_Transporters"/>
</dbReference>
<evidence type="ECO:0000256" key="3">
    <source>
        <dbReference type="ARBA" id="ARBA00022692"/>
    </source>
</evidence>
<feature type="transmembrane region" description="Helical" evidence="6">
    <location>
        <begin position="340"/>
        <end position="359"/>
    </location>
</feature>
<feature type="transmembrane region" description="Helical" evidence="6">
    <location>
        <begin position="39"/>
        <end position="62"/>
    </location>
</feature>
<evidence type="ECO:0000256" key="6">
    <source>
        <dbReference type="SAM" id="Phobius"/>
    </source>
</evidence>
<organism evidence="8 9">
    <name type="scientific">Methanosarcina thermophila (strain ATCC 43570 / DSM 1825 / OCM 12 / VKM B-1830 / TM-1)</name>
    <dbReference type="NCBI Taxonomy" id="523844"/>
    <lineage>
        <taxon>Archaea</taxon>
        <taxon>Methanobacteriati</taxon>
        <taxon>Methanobacteriota</taxon>
        <taxon>Stenosarchaea group</taxon>
        <taxon>Methanomicrobia</taxon>
        <taxon>Methanosarcinales</taxon>
        <taxon>Methanosarcinaceae</taxon>
        <taxon>Methanosarcina</taxon>
    </lineage>
</organism>
<dbReference type="Pfam" id="PF07690">
    <property type="entry name" value="MFS_1"/>
    <property type="match status" value="2"/>
</dbReference>
<dbReference type="GO" id="GO:0005886">
    <property type="term" value="C:plasma membrane"/>
    <property type="evidence" value="ECO:0007669"/>
    <property type="project" value="UniProtKB-SubCell"/>
</dbReference>
<feature type="transmembrane region" description="Helical" evidence="6">
    <location>
        <begin position="157"/>
        <end position="176"/>
    </location>
</feature>
<dbReference type="Gene3D" id="1.20.1250.20">
    <property type="entry name" value="MFS general substrate transporter like domains"/>
    <property type="match status" value="1"/>
</dbReference>
<dbReference type="RefSeq" id="WP_231588095.1">
    <property type="nucleotide sequence ID" value="NZ_CP009501.1"/>
</dbReference>
<dbReference type="GO" id="GO:0022857">
    <property type="term" value="F:transmembrane transporter activity"/>
    <property type="evidence" value="ECO:0007669"/>
    <property type="project" value="InterPro"/>
</dbReference>
<gene>
    <name evidence="8" type="ORF">MSTHT_2321</name>
</gene>
<proteinExistence type="predicted"/>
<keyword evidence="5 6" id="KW-0472">Membrane</keyword>
<name>A0A0E3H9G8_METTT</name>
<protein>
    <submittedName>
        <fullName evidence="8">Putative permease</fullName>
    </submittedName>
</protein>
<feature type="transmembrane region" description="Helical" evidence="6">
    <location>
        <begin position="100"/>
        <end position="120"/>
    </location>
</feature>
<keyword evidence="4 6" id="KW-1133">Transmembrane helix</keyword>
<feature type="domain" description="Major facilitator superfamily (MFS) profile" evidence="7">
    <location>
        <begin position="1"/>
        <end position="385"/>
    </location>
</feature>
<reference evidence="8 9" key="1">
    <citation type="submission" date="2014-07" db="EMBL/GenBank/DDBJ databases">
        <title>Methanogenic archaea and the global carbon cycle.</title>
        <authorList>
            <person name="Henriksen J.R."/>
            <person name="Luke J."/>
            <person name="Reinhart S."/>
            <person name="Benedict M.N."/>
            <person name="Youngblut N.D."/>
            <person name="Metcalf M.E."/>
            <person name="Whitaker R.J."/>
            <person name="Metcalf W.W."/>
        </authorList>
    </citation>
    <scope>NUCLEOTIDE SEQUENCE [LARGE SCALE GENOMIC DNA]</scope>
    <source>
        <strain evidence="9">ATCC 43570 / DSM 1825 / OCM 12 / VKM B-1830 / TM-1</strain>
    </source>
</reference>
<comment type="subcellular location">
    <subcellularLocation>
        <location evidence="1">Cell membrane</location>
        <topology evidence="1">Multi-pass membrane protein</topology>
    </subcellularLocation>
</comment>
<evidence type="ECO:0000313" key="8">
    <source>
        <dbReference type="EMBL" id="AKB14079.1"/>
    </source>
</evidence>
<evidence type="ECO:0000259" key="7">
    <source>
        <dbReference type="PROSITE" id="PS50850"/>
    </source>
</evidence>
<dbReference type="GeneID" id="24849336"/>
<dbReference type="PATRIC" id="fig|523844.20.peg.2841"/>
<dbReference type="PANTHER" id="PTHR43124:SF9">
    <property type="entry name" value="SUGAR TRANSPORT FAMILY PROTEIN"/>
    <property type="match status" value="1"/>
</dbReference>
<evidence type="ECO:0000256" key="4">
    <source>
        <dbReference type="ARBA" id="ARBA00022989"/>
    </source>
</evidence>
<dbReference type="AlphaFoldDB" id="A0A0E3H9G8"/>
<feature type="transmembrane region" description="Helical" evidence="6">
    <location>
        <begin position="365"/>
        <end position="384"/>
    </location>
</feature>
<dbReference type="Proteomes" id="UP000066529">
    <property type="component" value="Chromosome"/>
</dbReference>
<dbReference type="STRING" id="523844.MSTHT_2321"/>
<evidence type="ECO:0000256" key="2">
    <source>
        <dbReference type="ARBA" id="ARBA00022475"/>
    </source>
</evidence>
<dbReference type="EMBL" id="CP009501">
    <property type="protein sequence ID" value="AKB14079.1"/>
    <property type="molecule type" value="Genomic_DNA"/>
</dbReference>
<keyword evidence="2" id="KW-1003">Cell membrane</keyword>
<dbReference type="SUPFAM" id="SSF103473">
    <property type="entry name" value="MFS general substrate transporter"/>
    <property type="match status" value="1"/>
</dbReference>
<dbReference type="KEGG" id="mthr:MSTHT_2321"/>
<evidence type="ECO:0000256" key="1">
    <source>
        <dbReference type="ARBA" id="ARBA00004651"/>
    </source>
</evidence>
<feature type="transmembrane region" description="Helical" evidence="6">
    <location>
        <begin position="228"/>
        <end position="247"/>
    </location>
</feature>
<dbReference type="InterPro" id="IPR036259">
    <property type="entry name" value="MFS_trans_sf"/>
</dbReference>
<dbReference type="InterPro" id="IPR011701">
    <property type="entry name" value="MFS"/>
</dbReference>
<evidence type="ECO:0000256" key="5">
    <source>
        <dbReference type="ARBA" id="ARBA00023136"/>
    </source>
</evidence>
<accession>A0A0E3H9G8</accession>
<dbReference type="PANTHER" id="PTHR43124">
    <property type="entry name" value="PURINE EFFLUX PUMP PBUE"/>
    <property type="match status" value="1"/>
</dbReference>
<feature type="transmembrane region" description="Helical" evidence="6">
    <location>
        <begin position="259"/>
        <end position="280"/>
    </location>
</feature>
<dbReference type="HOGENOM" id="CLU_061499_0_0_2"/>
<keyword evidence="3 6" id="KW-0812">Transmembrane</keyword>
<dbReference type="PROSITE" id="PS50850">
    <property type="entry name" value="MFS"/>
    <property type="match status" value="1"/>
</dbReference>
<feature type="transmembrane region" description="Helical" evidence="6">
    <location>
        <begin position="74"/>
        <end position="94"/>
    </location>
</feature>